<comment type="function">
    <text evidence="8">This protein is part of the stalk that links CF(0) to CF(1). It either transmits conformational changes from CF(0) to CF(1) or is implicated in proton conduction.</text>
</comment>
<keyword evidence="10" id="KW-1185">Reference proteome</keyword>
<keyword evidence="6 8" id="KW-0139">CF(1)</keyword>
<comment type="subcellular location">
    <subcellularLocation>
        <location evidence="8">Cell membrane</location>
        <topology evidence="8">Peripheral membrane protein</topology>
    </subcellularLocation>
    <subcellularLocation>
        <location evidence="1">Membrane</location>
    </subcellularLocation>
</comment>
<dbReference type="InterPro" id="IPR026015">
    <property type="entry name" value="ATP_synth_OSCP/delta_N_sf"/>
</dbReference>
<comment type="function">
    <text evidence="8">F(1)F(0) ATP synthase produces ATP from ADP in the presence of a proton or sodium gradient. F-type ATPases consist of two structural domains, F(1) containing the extramembraneous catalytic core and F(0) containing the membrane proton channel, linked together by a central stalk and a peripheral stalk. During catalysis, ATP synthesis in the catalytic domain of F(1) is coupled via a rotary mechanism of the central stalk subunits to proton translocation.</text>
</comment>
<dbReference type="GO" id="GO:0046933">
    <property type="term" value="F:proton-transporting ATP synthase activity, rotational mechanism"/>
    <property type="evidence" value="ECO:0007669"/>
    <property type="project" value="UniProtKB-UniRule"/>
</dbReference>
<dbReference type="Pfam" id="PF00213">
    <property type="entry name" value="OSCP"/>
    <property type="match status" value="1"/>
</dbReference>
<keyword evidence="3 8" id="KW-0375">Hydrogen ion transport</keyword>
<dbReference type="InterPro" id="IPR000711">
    <property type="entry name" value="ATPase_OSCP/dsu"/>
</dbReference>
<dbReference type="OrthoDB" id="9796185at2"/>
<dbReference type="SUPFAM" id="SSF47928">
    <property type="entry name" value="N-terminal domain of the delta subunit of the F1F0-ATP synthase"/>
    <property type="match status" value="1"/>
</dbReference>
<evidence type="ECO:0000256" key="6">
    <source>
        <dbReference type="ARBA" id="ARBA00023196"/>
    </source>
</evidence>
<dbReference type="EMBL" id="FSRL01000001">
    <property type="protein sequence ID" value="SIO09740.1"/>
    <property type="molecule type" value="Genomic_DNA"/>
</dbReference>
<evidence type="ECO:0000256" key="5">
    <source>
        <dbReference type="ARBA" id="ARBA00023136"/>
    </source>
</evidence>
<dbReference type="GO" id="GO:0045259">
    <property type="term" value="C:proton-transporting ATP synthase complex"/>
    <property type="evidence" value="ECO:0007669"/>
    <property type="project" value="UniProtKB-KW"/>
</dbReference>
<evidence type="ECO:0000256" key="3">
    <source>
        <dbReference type="ARBA" id="ARBA00022781"/>
    </source>
</evidence>
<dbReference type="HAMAP" id="MF_01416">
    <property type="entry name" value="ATP_synth_delta_bact"/>
    <property type="match status" value="1"/>
</dbReference>
<evidence type="ECO:0000256" key="7">
    <source>
        <dbReference type="ARBA" id="ARBA00023310"/>
    </source>
</evidence>
<reference evidence="10" key="1">
    <citation type="submission" date="2016-11" db="EMBL/GenBank/DDBJ databases">
        <authorList>
            <person name="Varghese N."/>
            <person name="Submissions S."/>
        </authorList>
    </citation>
    <scope>NUCLEOTIDE SEQUENCE [LARGE SCALE GENOMIC DNA]</scope>
    <source>
        <strain evidence="10">DSM 29440</strain>
    </source>
</reference>
<dbReference type="RefSeq" id="WP_074257726.1">
    <property type="nucleotide sequence ID" value="NZ_FSRL01000001.1"/>
</dbReference>
<evidence type="ECO:0000313" key="10">
    <source>
        <dbReference type="Proteomes" id="UP000184932"/>
    </source>
</evidence>
<keyword evidence="5 8" id="KW-0472">Membrane</keyword>
<proteinExistence type="inferred from homology"/>
<evidence type="ECO:0000256" key="4">
    <source>
        <dbReference type="ARBA" id="ARBA00023065"/>
    </source>
</evidence>
<dbReference type="PRINTS" id="PR00125">
    <property type="entry name" value="ATPASEDELTA"/>
</dbReference>
<organism evidence="9 10">
    <name type="scientific">Vannielia litorea</name>
    <dbReference type="NCBI Taxonomy" id="1217970"/>
    <lineage>
        <taxon>Bacteria</taxon>
        <taxon>Pseudomonadati</taxon>
        <taxon>Pseudomonadota</taxon>
        <taxon>Alphaproteobacteria</taxon>
        <taxon>Rhodobacterales</taxon>
        <taxon>Paracoccaceae</taxon>
        <taxon>Vannielia</taxon>
    </lineage>
</organism>
<protein>
    <recommendedName>
        <fullName evidence="8">ATP synthase subunit delta</fullName>
    </recommendedName>
    <alternativeName>
        <fullName evidence="8">ATP synthase F(1) sector subunit delta</fullName>
    </alternativeName>
    <alternativeName>
        <fullName evidence="8">F-type ATPase subunit delta</fullName>
        <shortName evidence="8">F-ATPase subunit delta</shortName>
    </alternativeName>
</protein>
<dbReference type="Proteomes" id="UP000184932">
    <property type="component" value="Unassembled WGS sequence"/>
</dbReference>
<dbReference type="AlphaFoldDB" id="A0A1N6GQE4"/>
<dbReference type="PANTHER" id="PTHR11910">
    <property type="entry name" value="ATP SYNTHASE DELTA CHAIN"/>
    <property type="match status" value="1"/>
</dbReference>
<evidence type="ECO:0000256" key="2">
    <source>
        <dbReference type="ARBA" id="ARBA00022448"/>
    </source>
</evidence>
<sequence>MSETASISASIAARYASALFDLAKSDKKLKALDSDAETLGAALEESDAFRELISNPVYTRAEQEAGVTAVARKMGLDGLTTSTLGLMAQNRRLFALPQLVKALKAMIAEEKGEVTAEVTSAKALTATQQKKLAETLAKKVGKDVKLEMRVDEALIGGLVVKLGSQMIDSSIRSKLSSLQNAMKEVG</sequence>
<evidence type="ECO:0000256" key="8">
    <source>
        <dbReference type="HAMAP-Rule" id="MF_01416"/>
    </source>
</evidence>
<keyword evidence="7 8" id="KW-0066">ATP synthesis</keyword>
<name>A0A1N6GQE4_9RHOB</name>
<dbReference type="PROSITE" id="PS00389">
    <property type="entry name" value="ATPASE_DELTA"/>
    <property type="match status" value="1"/>
</dbReference>
<dbReference type="NCBIfam" id="NF004406">
    <property type="entry name" value="PRK05758.3-2"/>
    <property type="match status" value="1"/>
</dbReference>
<keyword evidence="4 8" id="KW-0406">Ion transport</keyword>
<gene>
    <name evidence="8" type="primary">atpH</name>
    <name evidence="9" type="ORF">SAMN05444002_2688</name>
</gene>
<dbReference type="NCBIfam" id="TIGR01145">
    <property type="entry name" value="ATP_synt_delta"/>
    <property type="match status" value="1"/>
</dbReference>
<accession>A0A1N6GQE4</accession>
<keyword evidence="8" id="KW-1003">Cell membrane</keyword>
<dbReference type="InterPro" id="IPR020781">
    <property type="entry name" value="ATPase_OSCP/d_CS"/>
</dbReference>
<evidence type="ECO:0000313" key="9">
    <source>
        <dbReference type="EMBL" id="SIO09740.1"/>
    </source>
</evidence>
<keyword evidence="2 8" id="KW-0813">Transport</keyword>
<comment type="similarity">
    <text evidence="8">Belongs to the ATPase delta chain family.</text>
</comment>
<dbReference type="GO" id="GO:0005886">
    <property type="term" value="C:plasma membrane"/>
    <property type="evidence" value="ECO:0007669"/>
    <property type="project" value="UniProtKB-SubCell"/>
</dbReference>
<evidence type="ECO:0000256" key="1">
    <source>
        <dbReference type="ARBA" id="ARBA00004370"/>
    </source>
</evidence>
<dbReference type="STRING" id="1217970.SAMN05444002_2688"/>
<dbReference type="Gene3D" id="1.10.520.20">
    <property type="entry name" value="N-terminal domain of the delta subunit of the F1F0-ATP synthase"/>
    <property type="match status" value="1"/>
</dbReference>